<gene>
    <name evidence="2" type="ORF">DM868_05505</name>
</gene>
<reference evidence="2 3" key="1">
    <citation type="submission" date="2019-04" db="EMBL/GenBank/DDBJ databases">
        <title>Natronomonas sp. F20-122 a newhaloarchaeon isolated from a saline saltern of Isla Bacuta, Huelva, Spain.</title>
        <authorList>
            <person name="Duran-Viseras A."/>
            <person name="Sanchez-Porro C."/>
            <person name="Ventosa A."/>
        </authorList>
    </citation>
    <scope>NUCLEOTIDE SEQUENCE [LARGE SCALE GENOMIC DNA]</scope>
    <source>
        <strain evidence="2 3">F20-122</strain>
    </source>
</reference>
<comment type="caution">
    <text evidence="2">The sequence shown here is derived from an EMBL/GenBank/DDBJ whole genome shotgun (WGS) entry which is preliminary data.</text>
</comment>
<evidence type="ECO:0000256" key="1">
    <source>
        <dbReference type="SAM" id="MobiDB-lite"/>
    </source>
</evidence>
<dbReference type="EMBL" id="QKNX01000002">
    <property type="protein sequence ID" value="TKR25951.1"/>
    <property type="molecule type" value="Genomic_DNA"/>
</dbReference>
<proteinExistence type="predicted"/>
<accession>A0A4U5JCD3</accession>
<dbReference type="AlphaFoldDB" id="A0A4U5JCD3"/>
<feature type="region of interest" description="Disordered" evidence="1">
    <location>
        <begin position="24"/>
        <end position="53"/>
    </location>
</feature>
<evidence type="ECO:0000313" key="2">
    <source>
        <dbReference type="EMBL" id="TKR25951.1"/>
    </source>
</evidence>
<keyword evidence="3" id="KW-1185">Reference proteome</keyword>
<dbReference type="Proteomes" id="UP000308037">
    <property type="component" value="Unassembled WGS sequence"/>
</dbReference>
<dbReference type="OrthoDB" id="167544at2157"/>
<name>A0A4U5JCD3_9EURY</name>
<sequence>MSSDRRTLLRRTALGITAVLAGCLDRNGPSDGDEDGNVDSDDKRPTVESSDTLSLASNISRPWWDDGNEVGHAVLIDGDERQRAAFEWLDPSEPQRERVGTFLSGIDYATERALLVESVGPNACYDRLEIDSIRVEDGTLRADATVSKPDASMGCAEVITFSSAVARIAFEGTPPDTATVEVTNGWEETTTVRADIDDPIP</sequence>
<protein>
    <submittedName>
        <fullName evidence="2">Uncharacterized protein</fullName>
    </submittedName>
</protein>
<dbReference type="RefSeq" id="WP_137275853.1">
    <property type="nucleotide sequence ID" value="NZ_QKNX01000002.1"/>
</dbReference>
<evidence type="ECO:0000313" key="3">
    <source>
        <dbReference type="Proteomes" id="UP000308037"/>
    </source>
</evidence>
<dbReference type="PROSITE" id="PS51257">
    <property type="entry name" value="PROKAR_LIPOPROTEIN"/>
    <property type="match status" value="1"/>
</dbReference>
<organism evidence="2 3">
    <name type="scientific">Natronomonas salsuginis</name>
    <dbReference type="NCBI Taxonomy" id="2217661"/>
    <lineage>
        <taxon>Archaea</taxon>
        <taxon>Methanobacteriati</taxon>
        <taxon>Methanobacteriota</taxon>
        <taxon>Stenosarchaea group</taxon>
        <taxon>Halobacteria</taxon>
        <taxon>Halobacteriales</taxon>
        <taxon>Natronomonadaceae</taxon>
        <taxon>Natronomonas</taxon>
    </lineage>
</organism>